<dbReference type="GO" id="GO:0008704">
    <property type="term" value="F:5-carboxymethyl-2-hydroxymuconate delta-isomerase activity"/>
    <property type="evidence" value="ECO:0007669"/>
    <property type="project" value="InterPro"/>
</dbReference>
<dbReference type="SUPFAM" id="SSF55331">
    <property type="entry name" value="Tautomerase/MIF"/>
    <property type="match status" value="1"/>
</dbReference>
<dbReference type="AlphaFoldDB" id="A0A9N8DFI1"/>
<dbReference type="InterPro" id="IPR004220">
    <property type="entry name" value="5-COMe_2-OHmuconate_Isoase"/>
</dbReference>
<evidence type="ECO:0008006" key="3">
    <source>
        <dbReference type="Google" id="ProtNLM"/>
    </source>
</evidence>
<reference evidence="1" key="1">
    <citation type="submission" date="2020-06" db="EMBL/GenBank/DDBJ databases">
        <authorList>
            <consortium name="Plant Systems Biology data submission"/>
        </authorList>
    </citation>
    <scope>NUCLEOTIDE SEQUENCE</scope>
    <source>
        <strain evidence="1">D6</strain>
    </source>
</reference>
<protein>
    <recommendedName>
        <fullName evidence="3">5-carboxymethyl-2-hydroxymuconate isomerase</fullName>
    </recommendedName>
</protein>
<evidence type="ECO:0000313" key="1">
    <source>
        <dbReference type="EMBL" id="CAB9499580.1"/>
    </source>
</evidence>
<proteinExistence type="predicted"/>
<dbReference type="InterPro" id="IPR014347">
    <property type="entry name" value="Tautomerase/MIF_sf"/>
</dbReference>
<dbReference type="EMBL" id="CAICTM010000063">
    <property type="protein sequence ID" value="CAB9499580.1"/>
    <property type="molecule type" value="Genomic_DNA"/>
</dbReference>
<comment type="caution">
    <text evidence="1">The sequence shown here is derived from an EMBL/GenBank/DDBJ whole genome shotgun (WGS) entry which is preliminary data.</text>
</comment>
<dbReference type="Pfam" id="PF02962">
    <property type="entry name" value="CHMI"/>
    <property type="match status" value="1"/>
</dbReference>
<gene>
    <name evidence="1" type="ORF">SEMRO_64_G036330.1</name>
</gene>
<sequence length="128" mass="14459">MPHFVLEYSPQAKELLPAEIKDDWKPLFKKFHGIMNDQGIAPAPKCKSRAYLADNFLLGEDEEAGMVHLSVAFLDLPEPLTKEKLRSLGDTLKATMVEFFGGAGKTGKVEFSVELRLMPKEMYWRNGD</sequence>
<evidence type="ECO:0000313" key="2">
    <source>
        <dbReference type="Proteomes" id="UP001153069"/>
    </source>
</evidence>
<name>A0A9N8DFI1_9STRA</name>
<dbReference type="Proteomes" id="UP001153069">
    <property type="component" value="Unassembled WGS sequence"/>
</dbReference>
<organism evidence="1 2">
    <name type="scientific">Seminavis robusta</name>
    <dbReference type="NCBI Taxonomy" id="568900"/>
    <lineage>
        <taxon>Eukaryota</taxon>
        <taxon>Sar</taxon>
        <taxon>Stramenopiles</taxon>
        <taxon>Ochrophyta</taxon>
        <taxon>Bacillariophyta</taxon>
        <taxon>Bacillariophyceae</taxon>
        <taxon>Bacillariophycidae</taxon>
        <taxon>Naviculales</taxon>
        <taxon>Naviculaceae</taxon>
        <taxon>Seminavis</taxon>
    </lineage>
</organism>
<accession>A0A9N8DFI1</accession>
<keyword evidence="2" id="KW-1185">Reference proteome</keyword>
<dbReference type="Gene3D" id="3.30.429.10">
    <property type="entry name" value="Macrophage Migration Inhibitory Factor"/>
    <property type="match status" value="1"/>
</dbReference>